<dbReference type="CDD" id="cd16922">
    <property type="entry name" value="HATPase_EvgS-ArcB-TorS-like"/>
    <property type="match status" value="1"/>
</dbReference>
<evidence type="ECO:0000256" key="4">
    <source>
        <dbReference type="ARBA" id="ARBA00022679"/>
    </source>
</evidence>
<keyword evidence="7" id="KW-1133">Transmembrane helix</keyword>
<protein>
    <recommendedName>
        <fullName evidence="2">histidine kinase</fullName>
        <ecNumber evidence="2">2.7.13.3</ecNumber>
    </recommendedName>
</protein>
<dbReference type="SUPFAM" id="SSF47384">
    <property type="entry name" value="Homodimeric domain of signal transducing histidine kinase"/>
    <property type="match status" value="1"/>
</dbReference>
<dbReference type="GO" id="GO:0000155">
    <property type="term" value="F:phosphorelay sensor kinase activity"/>
    <property type="evidence" value="ECO:0007669"/>
    <property type="project" value="InterPro"/>
</dbReference>
<evidence type="ECO:0000256" key="6">
    <source>
        <dbReference type="PROSITE-ProRule" id="PRU00169"/>
    </source>
</evidence>
<feature type="domain" description="PAS" evidence="10">
    <location>
        <begin position="302"/>
        <end position="347"/>
    </location>
</feature>
<dbReference type="InterPro" id="IPR035965">
    <property type="entry name" value="PAS-like_dom_sf"/>
</dbReference>
<feature type="domain" description="Response regulatory" evidence="9">
    <location>
        <begin position="689"/>
        <end position="805"/>
    </location>
</feature>
<keyword evidence="7" id="KW-0472">Membrane</keyword>
<dbReference type="CDD" id="cd00130">
    <property type="entry name" value="PAS"/>
    <property type="match status" value="3"/>
</dbReference>
<name>A0A917DM60_9BACT</name>
<dbReference type="CDD" id="cd17546">
    <property type="entry name" value="REC_hyHK_CKI1_RcsC-like"/>
    <property type="match status" value="1"/>
</dbReference>
<dbReference type="InterPro" id="IPR036097">
    <property type="entry name" value="HisK_dim/P_sf"/>
</dbReference>
<dbReference type="PRINTS" id="PR00344">
    <property type="entry name" value="BCTRLSENSOR"/>
</dbReference>
<dbReference type="FunFam" id="3.30.565.10:FF:000010">
    <property type="entry name" value="Sensor histidine kinase RcsC"/>
    <property type="match status" value="1"/>
</dbReference>
<feature type="domain" description="PAC" evidence="11">
    <location>
        <begin position="374"/>
        <end position="426"/>
    </location>
</feature>
<evidence type="ECO:0000259" key="11">
    <source>
        <dbReference type="PROSITE" id="PS50113"/>
    </source>
</evidence>
<keyword evidence="13" id="KW-1185">Reference proteome</keyword>
<dbReference type="InterPro" id="IPR036641">
    <property type="entry name" value="HPT_dom_sf"/>
</dbReference>
<dbReference type="SMART" id="SM00448">
    <property type="entry name" value="REC"/>
    <property type="match status" value="1"/>
</dbReference>
<dbReference type="NCBIfam" id="TIGR00229">
    <property type="entry name" value="sensory_box"/>
    <property type="match status" value="1"/>
</dbReference>
<reference evidence="12" key="2">
    <citation type="submission" date="2020-09" db="EMBL/GenBank/DDBJ databases">
        <authorList>
            <person name="Sun Q."/>
            <person name="Zhou Y."/>
        </authorList>
    </citation>
    <scope>NUCLEOTIDE SEQUENCE</scope>
    <source>
        <strain evidence="12">CGMCC 1.15958</strain>
    </source>
</reference>
<dbReference type="InterPro" id="IPR005467">
    <property type="entry name" value="His_kinase_dom"/>
</dbReference>
<dbReference type="EC" id="2.7.13.3" evidence="2"/>
<evidence type="ECO:0000259" key="10">
    <source>
        <dbReference type="PROSITE" id="PS50112"/>
    </source>
</evidence>
<dbReference type="Pfam" id="PF02518">
    <property type="entry name" value="HATPase_c"/>
    <property type="match status" value="1"/>
</dbReference>
<dbReference type="SMART" id="SM00086">
    <property type="entry name" value="PAC"/>
    <property type="match status" value="2"/>
</dbReference>
<dbReference type="SMART" id="SM00388">
    <property type="entry name" value="HisKA"/>
    <property type="match status" value="1"/>
</dbReference>
<dbReference type="InterPro" id="IPR001789">
    <property type="entry name" value="Sig_transdc_resp-reg_receiver"/>
</dbReference>
<feature type="domain" description="Histidine kinase" evidence="8">
    <location>
        <begin position="444"/>
        <end position="665"/>
    </location>
</feature>
<evidence type="ECO:0000313" key="12">
    <source>
        <dbReference type="EMBL" id="GGD47819.1"/>
    </source>
</evidence>
<dbReference type="PANTHER" id="PTHR43047">
    <property type="entry name" value="TWO-COMPONENT HISTIDINE PROTEIN KINASE"/>
    <property type="match status" value="1"/>
</dbReference>
<dbReference type="SUPFAM" id="SSF47226">
    <property type="entry name" value="Histidine-containing phosphotransfer domain, HPT domain"/>
    <property type="match status" value="1"/>
</dbReference>
<dbReference type="InterPro" id="IPR000014">
    <property type="entry name" value="PAS"/>
</dbReference>
<dbReference type="SUPFAM" id="SSF55874">
    <property type="entry name" value="ATPase domain of HSP90 chaperone/DNA topoisomerase II/histidine kinase"/>
    <property type="match status" value="1"/>
</dbReference>
<proteinExistence type="predicted"/>
<dbReference type="InterPro" id="IPR003594">
    <property type="entry name" value="HATPase_dom"/>
</dbReference>
<dbReference type="PANTHER" id="PTHR43047:SF64">
    <property type="entry name" value="HISTIDINE KINASE CONTAINING CHEY-HOMOLOGOUS RECEIVER DOMAIN AND PAS DOMAIN-RELATED"/>
    <property type="match status" value="1"/>
</dbReference>
<dbReference type="SMART" id="SM00387">
    <property type="entry name" value="HATPase_c"/>
    <property type="match status" value="1"/>
</dbReference>
<evidence type="ECO:0000259" key="8">
    <source>
        <dbReference type="PROSITE" id="PS50109"/>
    </source>
</evidence>
<dbReference type="EMBL" id="BMKK01000002">
    <property type="protein sequence ID" value="GGD47819.1"/>
    <property type="molecule type" value="Genomic_DNA"/>
</dbReference>
<comment type="catalytic activity">
    <reaction evidence="1">
        <text>ATP + protein L-histidine = ADP + protein N-phospho-L-histidine.</text>
        <dbReference type="EC" id="2.7.13.3"/>
    </reaction>
</comment>
<dbReference type="Gene3D" id="3.30.450.20">
    <property type="entry name" value="PAS domain"/>
    <property type="match status" value="3"/>
</dbReference>
<evidence type="ECO:0000256" key="2">
    <source>
        <dbReference type="ARBA" id="ARBA00012438"/>
    </source>
</evidence>
<dbReference type="InterPro" id="IPR001610">
    <property type="entry name" value="PAC"/>
</dbReference>
<dbReference type="InterPro" id="IPR011006">
    <property type="entry name" value="CheY-like_superfamily"/>
</dbReference>
<evidence type="ECO:0000313" key="13">
    <source>
        <dbReference type="Proteomes" id="UP000609064"/>
    </source>
</evidence>
<dbReference type="Pfam" id="PF00512">
    <property type="entry name" value="HisKA"/>
    <property type="match status" value="1"/>
</dbReference>
<gene>
    <name evidence="12" type="ORF">GCM10011514_09740</name>
</gene>
<comment type="caution">
    <text evidence="12">The sequence shown here is derived from an EMBL/GenBank/DDBJ whole genome shotgun (WGS) entry which is preliminary data.</text>
</comment>
<sequence length="935" mass="108056">MLLFIAVHRIYIFYSLILTTSITYKFYSSMISILKNYYRKTKKYILYLLPDSHFDNTCEQLESTITDLFCVINKKGRVKFISSSAIRILGYGINPKLQKIFFEMYGPFIRNLFKSPTPQTSSYVEFPIRNAQSTYIWIRLNLFVTNIENENLVTITANDVSQKRDIFEDFDEKNIFSKSLVENLKVGILMEDSNGNIVIINQALINTFGLAVSPEQLVGKNCFEALDIVMGLFTSPEGFRASTISISNNRTEVLGEVLHLKDGRVLERSYFPFKNRYESEFSIWKYEDITNSYYALDIIKESEKKYRGIFENLQFGVVEVDDSGLITYPSANFCKMIEYTEQQLIGQCIDKFILSDCKKSNLSNLLSLSNGQKQSQEMQLIKSNNDRNWVLVNISPIQTQQKNIQGSVLFFYDITERKVLEEALRYANLYAKKAEESEKFFLASMTHELKTPINAIIGMSDLLRMTNIDNEQKEYVEILDTSTRYLQKLVSDILDISKIESGNVEIKKTTFRLLNFLLKIVNTFEYVISKKNIKFKIDFDFEPNLNIIADKVILQQVLSNLLSNAEKFTHEGSIILSVTHQEETDNTIKLNFKVSDTGIGIDEEMKEVIFEKFKQLPSTKFHKSQGSGLGLNIVKRLLTLQNSKIEVKSVKGEGSTFYFDMVFEKGNPTEQVVTPKSNFTTNTQFSSVQVLVVEDNDLNQKYVAKVLNKWSVNFHIVSSGEDALTEFQESKYDLILMDLQLPGISGIETAAKLRKKYNEDVFTIIAMTAVVTSNIESEILKNGMNDIIRKPFTISDLYEKMQLYFKSDNLQSIKKEIPFHPNLDTVFLKQFYEKDREYALSVFEYFKQNYLGEFKEIILNVDKVNFNETMNKLHSIKPAFKMVGLTFVEQDIEHILSNNSSYNDSVNNLSKYWDLTKIEKIIDKQIEILKKEEFT</sequence>
<feature type="modified residue" description="4-aspartylphosphate" evidence="6">
    <location>
        <position position="738"/>
    </location>
</feature>
<dbReference type="PROSITE" id="PS50112">
    <property type="entry name" value="PAS"/>
    <property type="match status" value="1"/>
</dbReference>
<dbReference type="Proteomes" id="UP000609064">
    <property type="component" value="Unassembled WGS sequence"/>
</dbReference>
<dbReference type="AlphaFoldDB" id="A0A917DM60"/>
<dbReference type="Gene3D" id="3.30.565.10">
    <property type="entry name" value="Histidine kinase-like ATPase, C-terminal domain"/>
    <property type="match status" value="1"/>
</dbReference>
<dbReference type="SUPFAM" id="SSF52172">
    <property type="entry name" value="CheY-like"/>
    <property type="match status" value="1"/>
</dbReference>
<dbReference type="Gene3D" id="3.40.50.2300">
    <property type="match status" value="1"/>
</dbReference>
<keyword evidence="7" id="KW-0812">Transmembrane</keyword>
<evidence type="ECO:0000259" key="9">
    <source>
        <dbReference type="PROSITE" id="PS50110"/>
    </source>
</evidence>
<dbReference type="InterPro" id="IPR003661">
    <property type="entry name" value="HisK_dim/P_dom"/>
</dbReference>
<dbReference type="SUPFAM" id="SSF55785">
    <property type="entry name" value="PYP-like sensor domain (PAS domain)"/>
    <property type="match status" value="3"/>
</dbReference>
<keyword evidence="4" id="KW-0808">Transferase</keyword>
<evidence type="ECO:0000256" key="1">
    <source>
        <dbReference type="ARBA" id="ARBA00000085"/>
    </source>
</evidence>
<accession>A0A917DM60</accession>
<dbReference type="InterPro" id="IPR004358">
    <property type="entry name" value="Sig_transdc_His_kin-like_C"/>
</dbReference>
<evidence type="ECO:0000256" key="7">
    <source>
        <dbReference type="SAM" id="Phobius"/>
    </source>
</evidence>
<evidence type="ECO:0000256" key="5">
    <source>
        <dbReference type="ARBA" id="ARBA00022777"/>
    </source>
</evidence>
<dbReference type="Pfam" id="PF00072">
    <property type="entry name" value="Response_reg"/>
    <property type="match status" value="1"/>
</dbReference>
<feature type="transmembrane region" description="Helical" evidence="7">
    <location>
        <begin position="12"/>
        <end position="34"/>
    </location>
</feature>
<evidence type="ECO:0000256" key="3">
    <source>
        <dbReference type="ARBA" id="ARBA00022553"/>
    </source>
</evidence>
<dbReference type="PROSITE" id="PS50109">
    <property type="entry name" value="HIS_KIN"/>
    <property type="match status" value="1"/>
</dbReference>
<dbReference type="SMART" id="SM00091">
    <property type="entry name" value="PAS"/>
    <property type="match status" value="3"/>
</dbReference>
<keyword evidence="5" id="KW-0418">Kinase</keyword>
<keyword evidence="3 6" id="KW-0597">Phosphoprotein</keyword>
<dbReference type="InterPro" id="IPR036890">
    <property type="entry name" value="HATPase_C_sf"/>
</dbReference>
<dbReference type="Gene3D" id="1.10.287.130">
    <property type="match status" value="1"/>
</dbReference>
<dbReference type="Pfam" id="PF13426">
    <property type="entry name" value="PAS_9"/>
    <property type="match status" value="3"/>
</dbReference>
<dbReference type="PROSITE" id="PS50110">
    <property type="entry name" value="RESPONSE_REGULATORY"/>
    <property type="match status" value="1"/>
</dbReference>
<organism evidence="12 13">
    <name type="scientific">Emticicia aquatilis</name>
    <dbReference type="NCBI Taxonomy" id="1537369"/>
    <lineage>
        <taxon>Bacteria</taxon>
        <taxon>Pseudomonadati</taxon>
        <taxon>Bacteroidota</taxon>
        <taxon>Cytophagia</taxon>
        <taxon>Cytophagales</taxon>
        <taxon>Leadbetterellaceae</taxon>
        <taxon>Emticicia</taxon>
    </lineage>
</organism>
<dbReference type="InterPro" id="IPR000700">
    <property type="entry name" value="PAS-assoc_C"/>
</dbReference>
<reference evidence="12" key="1">
    <citation type="journal article" date="2014" name="Int. J. Syst. Evol. Microbiol.">
        <title>Complete genome sequence of Corynebacterium casei LMG S-19264T (=DSM 44701T), isolated from a smear-ripened cheese.</title>
        <authorList>
            <consortium name="US DOE Joint Genome Institute (JGI-PGF)"/>
            <person name="Walter F."/>
            <person name="Albersmeier A."/>
            <person name="Kalinowski J."/>
            <person name="Ruckert C."/>
        </authorList>
    </citation>
    <scope>NUCLEOTIDE SEQUENCE</scope>
    <source>
        <strain evidence="12">CGMCC 1.15958</strain>
    </source>
</reference>
<dbReference type="PROSITE" id="PS50113">
    <property type="entry name" value="PAC"/>
    <property type="match status" value="1"/>
</dbReference>
<dbReference type="CDD" id="cd00082">
    <property type="entry name" value="HisKA"/>
    <property type="match status" value="1"/>
</dbReference>